<keyword evidence="1" id="KW-1133">Transmembrane helix</keyword>
<dbReference type="Pfam" id="PF19528">
    <property type="entry name" value="DUF6056"/>
    <property type="match status" value="1"/>
</dbReference>
<dbReference type="Proteomes" id="UP000220251">
    <property type="component" value="Unassembled WGS sequence"/>
</dbReference>
<name>A0A0H5DRF9_9BACT</name>
<feature type="transmembrane region" description="Helical" evidence="1">
    <location>
        <begin position="171"/>
        <end position="187"/>
    </location>
</feature>
<dbReference type="AlphaFoldDB" id="A0A0H5DRF9"/>
<feature type="transmembrane region" description="Helical" evidence="1">
    <location>
        <begin position="217"/>
        <end position="237"/>
    </location>
</feature>
<reference evidence="3" key="1">
    <citation type="submission" date="2015-06" db="EMBL/GenBank/DDBJ databases">
        <authorList>
            <person name="Bertelli C."/>
        </authorList>
    </citation>
    <scope>NUCLEOTIDE SEQUENCE [LARGE SCALE GENOMIC DNA]</scope>
    <source>
        <strain evidence="3">CRIB-30</strain>
    </source>
</reference>
<dbReference type="EMBL" id="CWGJ01000019">
    <property type="protein sequence ID" value="CRX38778.1"/>
    <property type="molecule type" value="Genomic_DNA"/>
</dbReference>
<feature type="transmembrane region" description="Helical" evidence="1">
    <location>
        <begin position="301"/>
        <end position="320"/>
    </location>
</feature>
<feature type="transmembrane region" description="Helical" evidence="1">
    <location>
        <begin position="81"/>
        <end position="102"/>
    </location>
</feature>
<feature type="transmembrane region" description="Helical" evidence="1">
    <location>
        <begin position="262"/>
        <end position="281"/>
    </location>
</feature>
<feature type="transmembrane region" description="Helical" evidence="1">
    <location>
        <begin position="326"/>
        <end position="344"/>
    </location>
</feature>
<evidence type="ECO:0000313" key="3">
    <source>
        <dbReference type="Proteomes" id="UP000220251"/>
    </source>
</evidence>
<feature type="transmembrane region" description="Helical" evidence="1">
    <location>
        <begin position="114"/>
        <end position="135"/>
    </location>
</feature>
<protein>
    <submittedName>
        <fullName evidence="2">Putative membrane protein</fullName>
    </submittedName>
</protein>
<feature type="transmembrane region" description="Helical" evidence="1">
    <location>
        <begin position="356"/>
        <end position="377"/>
    </location>
</feature>
<feature type="transmembrane region" description="Helical" evidence="1">
    <location>
        <begin position="7"/>
        <end position="29"/>
    </location>
</feature>
<organism evidence="2 3">
    <name type="scientific">Estrella lausannensis</name>
    <dbReference type="NCBI Taxonomy" id="483423"/>
    <lineage>
        <taxon>Bacteria</taxon>
        <taxon>Pseudomonadati</taxon>
        <taxon>Chlamydiota</taxon>
        <taxon>Chlamydiia</taxon>
        <taxon>Parachlamydiales</taxon>
        <taxon>Candidatus Criblamydiaceae</taxon>
        <taxon>Estrella</taxon>
    </lineage>
</organism>
<feature type="transmembrane region" description="Helical" evidence="1">
    <location>
        <begin position="141"/>
        <end position="159"/>
    </location>
</feature>
<proteinExistence type="predicted"/>
<dbReference type="OrthoDB" id="996251at2"/>
<dbReference type="InterPro" id="IPR045691">
    <property type="entry name" value="DUF6056"/>
</dbReference>
<feature type="transmembrane region" description="Helical" evidence="1">
    <location>
        <begin position="193"/>
        <end position="210"/>
    </location>
</feature>
<evidence type="ECO:0000256" key="1">
    <source>
        <dbReference type="SAM" id="Phobius"/>
    </source>
</evidence>
<accession>A0A0H5DRF9</accession>
<keyword evidence="3" id="KW-1185">Reference proteome</keyword>
<sequence>MDGNKKIWIILGSLALMASALFILMTALWQPMAADDYDILTSYLDTHSLFHHVMSWYNNWSGRVLGYAIGGLALSGDMPRAVFQSISAFMFISLACLCLLLTQKEKIECKRADLFLYLIMLSLLWFCLPIIGQTVFWTSGAVVYLWPAFFLLLLIYSILRPFITGARDEDPHFVAAISAFFLGLIVGNFQEQAALSLLTFLLIVSVIPSIRHKIAFFGKVLPAAAGLFIGFLILSMAPGNAERQSLVEGLSFSDTIFRVSRFISKIFSADTLVFVFALAILKTALRSFDNDKAEGARESTLIWIGLSAVSALPILIFPKFEQPRTAFYSSLFMILFLAASLMGRKKALEALLERQPYLVLLAALPLFMSTSHAALMAKKLHSQDLERTELAREALKTGKEVAFAPRPAINTYKVFAWDLSTNPKSMYNKMYSKVNTVPPVKVDMALVEDPDYP</sequence>
<gene>
    <name evidence="2" type="ORF">ELAC_1442</name>
</gene>
<dbReference type="RefSeq" id="WP_098038640.1">
    <property type="nucleotide sequence ID" value="NZ_CWGJ01000019.1"/>
</dbReference>
<evidence type="ECO:0000313" key="2">
    <source>
        <dbReference type="EMBL" id="CRX38778.1"/>
    </source>
</evidence>
<keyword evidence="1" id="KW-0472">Membrane</keyword>
<keyword evidence="1" id="KW-0812">Transmembrane</keyword>